<organism evidence="2 3">
    <name type="scientific">Pontibacter qinzhouensis</name>
    <dbReference type="NCBI Taxonomy" id="2603253"/>
    <lineage>
        <taxon>Bacteria</taxon>
        <taxon>Pseudomonadati</taxon>
        <taxon>Bacteroidota</taxon>
        <taxon>Cytophagia</taxon>
        <taxon>Cytophagales</taxon>
        <taxon>Hymenobacteraceae</taxon>
        <taxon>Pontibacter</taxon>
    </lineage>
</organism>
<reference evidence="2 3" key="1">
    <citation type="submission" date="2019-08" db="EMBL/GenBank/DDBJ databases">
        <authorList>
            <person name="Shi S."/>
        </authorList>
    </citation>
    <scope>NUCLEOTIDE SEQUENCE [LARGE SCALE GENOMIC DNA]</scope>
    <source>
        <strain evidence="2 3">GY10130</strain>
    </source>
</reference>
<dbReference type="AlphaFoldDB" id="A0A5C8IDN5"/>
<gene>
    <name evidence="2" type="ORF">FVR03_24105</name>
</gene>
<name>A0A5C8IDN5_9BACT</name>
<keyword evidence="3" id="KW-1185">Reference proteome</keyword>
<dbReference type="OrthoDB" id="979097at2"/>
<feature type="domain" description="DNA mimic protein DMP19 C-terminal" evidence="1">
    <location>
        <begin position="103"/>
        <end position="228"/>
    </location>
</feature>
<evidence type="ECO:0000259" key="1">
    <source>
        <dbReference type="Pfam" id="PF14300"/>
    </source>
</evidence>
<dbReference type="Pfam" id="PF14300">
    <property type="entry name" value="DMP19"/>
    <property type="match status" value="1"/>
</dbReference>
<evidence type="ECO:0000313" key="3">
    <source>
        <dbReference type="Proteomes" id="UP000321926"/>
    </source>
</evidence>
<dbReference type="EMBL" id="VRTY01000211">
    <property type="protein sequence ID" value="TXK18369.1"/>
    <property type="molecule type" value="Genomic_DNA"/>
</dbReference>
<proteinExistence type="predicted"/>
<dbReference type="InterPro" id="IPR025402">
    <property type="entry name" value="DMP19_C"/>
</dbReference>
<sequence length="236" mass="27824">MPHPLPAPIRCAALESMEKQKRQELMKKYKEEQLATDPGLQLLSKFKEQISQASAISKEHLERWSDEELEQKIVYYTYNRFEKAGRASKGKNQVEWEREALQSLPVGVQAVYATYLFESDLNLNGSFWDFFYQNNGAFAIDTLNAYRLMEDMEMVEILEQCIGAYLKMLQSGEIQALYGVVHDWSIDEEYFIIRNKKNFEELDREYLAMKTNLVEELRTKKVRFIRNHPELLITEK</sequence>
<protein>
    <submittedName>
        <fullName evidence="2">DUF4375 domain-containing protein</fullName>
    </submittedName>
</protein>
<dbReference type="Gene3D" id="1.20.1420.60">
    <property type="match status" value="1"/>
</dbReference>
<dbReference type="Proteomes" id="UP000321926">
    <property type="component" value="Unassembled WGS sequence"/>
</dbReference>
<comment type="caution">
    <text evidence="2">The sequence shown here is derived from an EMBL/GenBank/DDBJ whole genome shotgun (WGS) entry which is preliminary data.</text>
</comment>
<accession>A0A5C8IDN5</accession>
<evidence type="ECO:0000313" key="2">
    <source>
        <dbReference type="EMBL" id="TXK18369.1"/>
    </source>
</evidence>